<feature type="transmembrane region" description="Helical" evidence="7">
    <location>
        <begin position="868"/>
        <end position="890"/>
    </location>
</feature>
<feature type="compositionally biased region" description="Polar residues" evidence="6">
    <location>
        <begin position="114"/>
        <end position="125"/>
    </location>
</feature>
<accession>A0A1Y2HKP7</accession>
<keyword evidence="5 7" id="KW-0472">Membrane</keyword>
<keyword evidence="3 7" id="KW-0812">Transmembrane</keyword>
<comment type="subcellular location">
    <subcellularLocation>
        <location evidence="1">Membrane</location>
        <topology evidence="1">Multi-pass membrane protein</topology>
    </subcellularLocation>
</comment>
<feature type="compositionally biased region" description="Low complexity" evidence="6">
    <location>
        <begin position="336"/>
        <end position="345"/>
    </location>
</feature>
<name>A0A1Y2HKP7_9FUNG</name>
<dbReference type="OrthoDB" id="1684102at2759"/>
<dbReference type="EMBL" id="MCFL01000027">
    <property type="protein sequence ID" value="ORZ34554.1"/>
    <property type="molecule type" value="Genomic_DNA"/>
</dbReference>
<organism evidence="9 10">
    <name type="scientific">Catenaria anguillulae PL171</name>
    <dbReference type="NCBI Taxonomy" id="765915"/>
    <lineage>
        <taxon>Eukaryota</taxon>
        <taxon>Fungi</taxon>
        <taxon>Fungi incertae sedis</taxon>
        <taxon>Blastocladiomycota</taxon>
        <taxon>Blastocladiomycetes</taxon>
        <taxon>Blastocladiales</taxon>
        <taxon>Catenariaceae</taxon>
        <taxon>Catenaria</taxon>
    </lineage>
</organism>
<dbReference type="GO" id="GO:0005774">
    <property type="term" value="C:vacuolar membrane"/>
    <property type="evidence" value="ECO:0007669"/>
    <property type="project" value="TreeGrafter"/>
</dbReference>
<comment type="similarity">
    <text evidence="2">Belongs to the amino acid/polyamine transporter 2 family.</text>
</comment>
<keyword evidence="4 7" id="KW-1133">Transmembrane helix</keyword>
<evidence type="ECO:0000256" key="6">
    <source>
        <dbReference type="SAM" id="MobiDB-lite"/>
    </source>
</evidence>
<feature type="transmembrane region" description="Helical" evidence="7">
    <location>
        <begin position="566"/>
        <end position="587"/>
    </location>
</feature>
<feature type="transmembrane region" description="Helical" evidence="7">
    <location>
        <begin position="651"/>
        <end position="672"/>
    </location>
</feature>
<protein>
    <submittedName>
        <fullName evidence="9">Transmembrane amino acid transporter protein-domain-containing protein</fullName>
    </submittedName>
</protein>
<evidence type="ECO:0000259" key="8">
    <source>
        <dbReference type="Pfam" id="PF01490"/>
    </source>
</evidence>
<dbReference type="GO" id="GO:0015179">
    <property type="term" value="F:L-amino acid transmembrane transporter activity"/>
    <property type="evidence" value="ECO:0007669"/>
    <property type="project" value="TreeGrafter"/>
</dbReference>
<feature type="region of interest" description="Disordered" evidence="6">
    <location>
        <begin position="100"/>
        <end position="164"/>
    </location>
</feature>
<dbReference type="PANTHER" id="PTHR22950:SF666">
    <property type="entry name" value="VACUOLAR AMINO ACID TRANSPORTER 4"/>
    <property type="match status" value="1"/>
</dbReference>
<dbReference type="Proteomes" id="UP000193411">
    <property type="component" value="Unassembled WGS sequence"/>
</dbReference>
<evidence type="ECO:0000313" key="9">
    <source>
        <dbReference type="EMBL" id="ORZ34554.1"/>
    </source>
</evidence>
<feature type="transmembrane region" description="Helical" evidence="7">
    <location>
        <begin position="723"/>
        <end position="744"/>
    </location>
</feature>
<sequence>MSDNNNTDGGMSPPPPPPASTRPRAVSNPQPVPGTALGTAGNPTEAGDVMPDMPTLASSFSANNALAVPPGLPASLPRSHIAQVLENYLVSTSPRSGNAAAGIPLGSTPPGSALNPNSDSGSNTPLLERRRTSSIARNTPTPSVRALPLNGSSSNGASPIPPRTRRISTALGILPPPAVATAPASKSNAQTTAPATSAADDDELVAAQLLDPAIGSPALALLSGFAVRDVYKYREQPIINRVVHGRRRAKSMSSVPKGIARALHVRFSDDGKSKHSASASSASPTLVPVSVDEDIEVPNPARPLHLLRARDLLVPGGLRRFFLLHMDPRRHERVAAAISRRASSAQHGRSTSLPSDGRPVLTQLAPTHAKPLSYGTLTSSSDATPHRRSSTHLSDPHAPLLRSPPPTPYGLLPTRSFFDFLAMGYQQYGGAALWDEDELEDWGIPAPRVAPPAGSAAWGSGLLGFGALVDEEEVGLFLDQDEQEAGLGEGAYDESSALLGAGGRRVLSRASSRAASLRSPLVAPSGPAAQPVGTASSRKAFLLLIKASIGTGVLFLPSAFKDGGLTFSFLFLILIAWLSARGMLLLAKVNLRVPGSFGDIAETLYGPVLRYLVLASITMSQMGFCAAYIVFIGQNLLGLLKQMNLSPSWALGPHGMAYLIAIQVCIYIPMALVRKIKAFAGFSLIGDVFILGGLAVVCVAAFSTMAEQGGPSPDVVHFNKQSFPLFIGTAVYTFEGVGLVIPIAQSMRNPHNFGKVLTAVMVVATAVYLFVASCGYLAWGNQVQTIVLLNLPQSGVAQAVFILYIIAIVFTWPLVLFPVARILEQGLLPHASGKHSAWHKWQKNALRTGLVLAVATLALAGADALNKLVALIGSFACIPLSFLYPTAFHLRVFPDAGWGTKVLDWGMFVFGILLLFKLSNQTIS</sequence>
<evidence type="ECO:0000256" key="2">
    <source>
        <dbReference type="ARBA" id="ARBA00008066"/>
    </source>
</evidence>
<gene>
    <name evidence="9" type="ORF">BCR44DRAFT_63884</name>
</gene>
<feature type="transmembrane region" description="Helical" evidence="7">
    <location>
        <begin position="608"/>
        <end position="631"/>
    </location>
</feature>
<evidence type="ECO:0000256" key="5">
    <source>
        <dbReference type="ARBA" id="ARBA00023136"/>
    </source>
</evidence>
<feature type="region of interest" description="Disordered" evidence="6">
    <location>
        <begin position="178"/>
        <end position="199"/>
    </location>
</feature>
<comment type="caution">
    <text evidence="9">The sequence shown here is derived from an EMBL/GenBank/DDBJ whole genome shotgun (WGS) entry which is preliminary data.</text>
</comment>
<feature type="transmembrane region" description="Helical" evidence="7">
    <location>
        <begin position="902"/>
        <end position="919"/>
    </location>
</feature>
<dbReference type="STRING" id="765915.A0A1Y2HKP7"/>
<dbReference type="AlphaFoldDB" id="A0A1Y2HKP7"/>
<evidence type="ECO:0000256" key="3">
    <source>
        <dbReference type="ARBA" id="ARBA00022692"/>
    </source>
</evidence>
<feature type="transmembrane region" description="Helical" evidence="7">
    <location>
        <begin position="756"/>
        <end position="779"/>
    </location>
</feature>
<feature type="compositionally biased region" description="Polar residues" evidence="6">
    <location>
        <begin position="133"/>
        <end position="142"/>
    </location>
</feature>
<keyword evidence="10" id="KW-1185">Reference proteome</keyword>
<feature type="transmembrane region" description="Helical" evidence="7">
    <location>
        <begin position="799"/>
        <end position="823"/>
    </location>
</feature>
<feature type="compositionally biased region" description="Low complexity" evidence="6">
    <location>
        <begin position="189"/>
        <end position="198"/>
    </location>
</feature>
<dbReference type="InterPro" id="IPR013057">
    <property type="entry name" value="AA_transpt_TM"/>
</dbReference>
<feature type="transmembrane region" description="Helical" evidence="7">
    <location>
        <begin position="679"/>
        <end position="703"/>
    </location>
</feature>
<evidence type="ECO:0000256" key="7">
    <source>
        <dbReference type="SAM" id="Phobius"/>
    </source>
</evidence>
<dbReference type="PANTHER" id="PTHR22950">
    <property type="entry name" value="AMINO ACID TRANSPORTER"/>
    <property type="match status" value="1"/>
</dbReference>
<feature type="domain" description="Amino acid transporter transmembrane" evidence="8">
    <location>
        <begin position="534"/>
        <end position="923"/>
    </location>
</feature>
<evidence type="ECO:0000256" key="4">
    <source>
        <dbReference type="ARBA" id="ARBA00022989"/>
    </source>
</evidence>
<dbReference type="Pfam" id="PF01490">
    <property type="entry name" value="Aa_trans"/>
    <property type="match status" value="1"/>
</dbReference>
<evidence type="ECO:0000313" key="10">
    <source>
        <dbReference type="Proteomes" id="UP000193411"/>
    </source>
</evidence>
<feature type="region of interest" description="Disordered" evidence="6">
    <location>
        <begin position="1"/>
        <end position="55"/>
    </location>
</feature>
<reference evidence="9 10" key="1">
    <citation type="submission" date="2016-07" db="EMBL/GenBank/DDBJ databases">
        <title>Pervasive Adenine N6-methylation of Active Genes in Fungi.</title>
        <authorList>
            <consortium name="DOE Joint Genome Institute"/>
            <person name="Mondo S.J."/>
            <person name="Dannebaum R.O."/>
            <person name="Kuo R.C."/>
            <person name="Labutti K."/>
            <person name="Haridas S."/>
            <person name="Kuo A."/>
            <person name="Salamov A."/>
            <person name="Ahrendt S.R."/>
            <person name="Lipzen A."/>
            <person name="Sullivan W."/>
            <person name="Andreopoulos W.B."/>
            <person name="Clum A."/>
            <person name="Lindquist E."/>
            <person name="Daum C."/>
            <person name="Ramamoorthy G.K."/>
            <person name="Gryganskyi A."/>
            <person name="Culley D."/>
            <person name="Magnuson J.K."/>
            <person name="James T.Y."/>
            <person name="O'Malley M.A."/>
            <person name="Stajich J.E."/>
            <person name="Spatafora J.W."/>
            <person name="Visel A."/>
            <person name="Grigoriev I.V."/>
        </authorList>
    </citation>
    <scope>NUCLEOTIDE SEQUENCE [LARGE SCALE GENOMIC DNA]</scope>
    <source>
        <strain evidence="9 10">PL171</strain>
    </source>
</reference>
<evidence type="ECO:0000256" key="1">
    <source>
        <dbReference type="ARBA" id="ARBA00004141"/>
    </source>
</evidence>
<feature type="region of interest" description="Disordered" evidence="6">
    <location>
        <begin position="336"/>
        <end position="406"/>
    </location>
</feature>
<proteinExistence type="inferred from homology"/>